<dbReference type="Proteomes" id="UP001140560">
    <property type="component" value="Unassembled WGS sequence"/>
</dbReference>
<evidence type="ECO:0000313" key="1">
    <source>
        <dbReference type="EMBL" id="KAJ4361804.1"/>
    </source>
</evidence>
<organism evidence="1 2">
    <name type="scientific">Neocucurbitaria cava</name>
    <dbReference type="NCBI Taxonomy" id="798079"/>
    <lineage>
        <taxon>Eukaryota</taxon>
        <taxon>Fungi</taxon>
        <taxon>Dikarya</taxon>
        <taxon>Ascomycota</taxon>
        <taxon>Pezizomycotina</taxon>
        <taxon>Dothideomycetes</taxon>
        <taxon>Pleosporomycetidae</taxon>
        <taxon>Pleosporales</taxon>
        <taxon>Pleosporineae</taxon>
        <taxon>Cucurbitariaceae</taxon>
        <taxon>Neocucurbitaria</taxon>
    </lineage>
</organism>
<protein>
    <submittedName>
        <fullName evidence="1">Uncharacterized protein</fullName>
    </submittedName>
</protein>
<name>A0A9W8XWW3_9PLEO</name>
<keyword evidence="2" id="KW-1185">Reference proteome</keyword>
<dbReference type="OrthoDB" id="3798868at2759"/>
<comment type="caution">
    <text evidence="1">The sequence shown here is derived from an EMBL/GenBank/DDBJ whole genome shotgun (WGS) entry which is preliminary data.</text>
</comment>
<dbReference type="AlphaFoldDB" id="A0A9W8XWW3"/>
<proteinExistence type="predicted"/>
<evidence type="ECO:0000313" key="2">
    <source>
        <dbReference type="Proteomes" id="UP001140560"/>
    </source>
</evidence>
<accession>A0A9W8XWW3</accession>
<dbReference type="EMBL" id="JAPEUY010000022">
    <property type="protein sequence ID" value="KAJ4361804.1"/>
    <property type="molecule type" value="Genomic_DNA"/>
</dbReference>
<reference evidence="1" key="1">
    <citation type="submission" date="2022-10" db="EMBL/GenBank/DDBJ databases">
        <title>Tapping the CABI collections for fungal endophytes: first genome assemblies for Collariella, Neodidymelliopsis, Ascochyta clinopodiicola, Didymella pomorum, Didymosphaeria variabile, Neocosmospora piperis and Neocucurbitaria cava.</title>
        <authorList>
            <person name="Hill R."/>
        </authorList>
    </citation>
    <scope>NUCLEOTIDE SEQUENCE</scope>
    <source>
        <strain evidence="1">IMI 356814</strain>
    </source>
</reference>
<sequence>MVLYHPDGRVVIEHEHYLENKAYKRAKDFMYTDQIEFGKIPDVKEEKKGQRVYIVIDDQEYRTMHGTYNDVGEVLPRFSSSETARFPDGGIDKVTFMKCSTLADEKLRYEPSAPDVRVPVTNPRLHHVGDYSKWSDFQRDWEERTLSIPDTKYQKSFNHQMAYIRRREIEEYIIPWLSKMEGIVRDLEEIEKDGHVKGKPNERSITRAQLPEIEVPTALLEKIHLYNAMLQFGLPKFSQQRLIDALILQMSRMRLSDCHLEVLENTVGRFHGRAMAILDPVINHFVGTYAFRTLDDRRHPAPDTTEEIVAEASAGDDSGPEPLYPNMKKEFLDYSTLNGERHDFPDDTVIVPPQLPVLGHCIKHWSGIRSNGSVAAAHNGYPLNVGRHRKYFLRRDSDVEHACEEDDTYRLKGRKWQGGLTEEVAKDDE</sequence>
<gene>
    <name evidence="1" type="ORF">N0V83_010745</name>
</gene>